<dbReference type="Proteomes" id="UP000321085">
    <property type="component" value="Unassembled WGS sequence"/>
</dbReference>
<proteinExistence type="predicted"/>
<accession>A0A512BXC5</accession>
<dbReference type="OrthoDB" id="361944at2"/>
<feature type="region of interest" description="Disordered" evidence="1">
    <location>
        <begin position="1"/>
        <end position="41"/>
    </location>
</feature>
<evidence type="ECO:0000313" key="2">
    <source>
        <dbReference type="EMBL" id="GEO16605.1"/>
    </source>
</evidence>
<comment type="caution">
    <text evidence="2">The sequence shown here is derived from an EMBL/GenBank/DDBJ whole genome shotgun (WGS) entry which is preliminary data.</text>
</comment>
<protein>
    <recommendedName>
        <fullName evidence="4">BrnA antitoxin of type II toxin-antitoxin system</fullName>
    </recommendedName>
</protein>
<dbReference type="EMBL" id="BJYU01000069">
    <property type="protein sequence ID" value="GEO16605.1"/>
    <property type="molecule type" value="Genomic_DNA"/>
</dbReference>
<name>A0A512BXC5_9HYPH</name>
<dbReference type="InterPro" id="IPR025528">
    <property type="entry name" value="BrnA_antitoxin"/>
</dbReference>
<sequence>MSRSPGSRRPTDPLKAAEAAFKSATTKPVEGPPKTSSIPGVKETVTLRIDQDVLEHFQQDGRGWQDRINAALRKAVGK</sequence>
<dbReference type="Pfam" id="PF14384">
    <property type="entry name" value="BrnA_antitoxin"/>
    <property type="match status" value="1"/>
</dbReference>
<reference evidence="2 3" key="1">
    <citation type="submission" date="2019-07" db="EMBL/GenBank/DDBJ databases">
        <title>Whole genome shotgun sequence of Microvirga aerophila NBRC 106136.</title>
        <authorList>
            <person name="Hosoyama A."/>
            <person name="Uohara A."/>
            <person name="Ohji S."/>
            <person name="Ichikawa N."/>
        </authorList>
    </citation>
    <scope>NUCLEOTIDE SEQUENCE [LARGE SCALE GENOMIC DNA]</scope>
    <source>
        <strain evidence="2 3">NBRC 106136</strain>
    </source>
</reference>
<evidence type="ECO:0000256" key="1">
    <source>
        <dbReference type="SAM" id="MobiDB-lite"/>
    </source>
</evidence>
<evidence type="ECO:0008006" key="4">
    <source>
        <dbReference type="Google" id="ProtNLM"/>
    </source>
</evidence>
<gene>
    <name evidence="2" type="ORF">MAE02_43010</name>
</gene>
<keyword evidence="3" id="KW-1185">Reference proteome</keyword>
<evidence type="ECO:0000313" key="3">
    <source>
        <dbReference type="Proteomes" id="UP000321085"/>
    </source>
</evidence>
<dbReference type="RefSeq" id="WP_114188473.1">
    <property type="nucleotide sequence ID" value="NZ_BJYU01000069.1"/>
</dbReference>
<organism evidence="2 3">
    <name type="scientific">Microvirga aerophila</name>
    <dbReference type="NCBI Taxonomy" id="670291"/>
    <lineage>
        <taxon>Bacteria</taxon>
        <taxon>Pseudomonadati</taxon>
        <taxon>Pseudomonadota</taxon>
        <taxon>Alphaproteobacteria</taxon>
        <taxon>Hyphomicrobiales</taxon>
        <taxon>Methylobacteriaceae</taxon>
        <taxon>Microvirga</taxon>
    </lineage>
</organism>
<dbReference type="AlphaFoldDB" id="A0A512BXC5"/>